<dbReference type="Gene3D" id="1.10.1660.10">
    <property type="match status" value="1"/>
</dbReference>
<accession>A0ABV6SF85</accession>
<dbReference type="PANTHER" id="PTHR30204">
    <property type="entry name" value="REDOX-CYCLING DRUG-SENSING TRANSCRIPTIONAL ACTIVATOR SOXR"/>
    <property type="match status" value="1"/>
</dbReference>
<feature type="coiled-coil region" evidence="2">
    <location>
        <begin position="76"/>
        <end position="113"/>
    </location>
</feature>
<dbReference type="InterPro" id="IPR009061">
    <property type="entry name" value="DNA-bd_dom_put_sf"/>
</dbReference>
<dbReference type="CDD" id="cd04776">
    <property type="entry name" value="HTH_GnyR"/>
    <property type="match status" value="1"/>
</dbReference>
<keyword evidence="1 4" id="KW-0238">DNA-binding</keyword>
<gene>
    <name evidence="4" type="ORF">ACFFF8_22470</name>
</gene>
<name>A0ABV6SF85_9SPHN</name>
<dbReference type="InterPro" id="IPR047057">
    <property type="entry name" value="MerR_fam"/>
</dbReference>
<dbReference type="Proteomes" id="UP001589858">
    <property type="component" value="Unassembled WGS sequence"/>
</dbReference>
<comment type="caution">
    <text evidence="4">The sequence shown here is derived from an EMBL/GenBank/DDBJ whole genome shotgun (WGS) entry which is preliminary data.</text>
</comment>
<dbReference type="InterPro" id="IPR000551">
    <property type="entry name" value="MerR-type_HTH_dom"/>
</dbReference>
<evidence type="ECO:0000313" key="4">
    <source>
        <dbReference type="EMBL" id="MFC0687357.1"/>
    </source>
</evidence>
<dbReference type="PROSITE" id="PS50937">
    <property type="entry name" value="HTH_MERR_2"/>
    <property type="match status" value="1"/>
</dbReference>
<dbReference type="SUPFAM" id="SSF46955">
    <property type="entry name" value="Putative DNA-binding domain"/>
    <property type="match status" value="1"/>
</dbReference>
<feature type="domain" description="HTH merR-type" evidence="3">
    <location>
        <begin position="1"/>
        <end position="68"/>
    </location>
</feature>
<keyword evidence="2" id="KW-0175">Coiled coil</keyword>
<dbReference type="SMART" id="SM00422">
    <property type="entry name" value="HTH_MERR"/>
    <property type="match status" value="1"/>
</dbReference>
<dbReference type="PANTHER" id="PTHR30204:SF58">
    <property type="entry name" value="HTH-TYPE TRANSCRIPTIONAL REGULATOR YFMP"/>
    <property type="match status" value="1"/>
</dbReference>
<organism evidence="4 5">
    <name type="scientific">Novosphingobium clariflavum</name>
    <dbReference type="NCBI Taxonomy" id="2029884"/>
    <lineage>
        <taxon>Bacteria</taxon>
        <taxon>Pseudomonadati</taxon>
        <taxon>Pseudomonadota</taxon>
        <taxon>Alphaproteobacteria</taxon>
        <taxon>Sphingomonadales</taxon>
        <taxon>Sphingomonadaceae</taxon>
        <taxon>Novosphingobium</taxon>
    </lineage>
</organism>
<protein>
    <submittedName>
        <fullName evidence="4">MerR family DNA-binding transcriptional regulator</fullName>
    </submittedName>
</protein>
<reference evidence="4 5" key="1">
    <citation type="submission" date="2024-09" db="EMBL/GenBank/DDBJ databases">
        <authorList>
            <person name="Sun Q."/>
            <person name="Mori K."/>
        </authorList>
    </citation>
    <scope>NUCLEOTIDE SEQUENCE [LARGE SCALE GENOMIC DNA]</scope>
    <source>
        <strain evidence="4 5">CICC 11035S</strain>
    </source>
</reference>
<evidence type="ECO:0000259" key="3">
    <source>
        <dbReference type="PROSITE" id="PS50937"/>
    </source>
</evidence>
<proteinExistence type="predicted"/>
<evidence type="ECO:0000313" key="5">
    <source>
        <dbReference type="Proteomes" id="UP001589858"/>
    </source>
</evidence>
<dbReference type="Pfam" id="PF13411">
    <property type="entry name" value="MerR_1"/>
    <property type="match status" value="1"/>
</dbReference>
<dbReference type="EMBL" id="JBHLTM010000085">
    <property type="protein sequence ID" value="MFC0687357.1"/>
    <property type="molecule type" value="Genomic_DNA"/>
</dbReference>
<dbReference type="GO" id="GO:0003677">
    <property type="term" value="F:DNA binding"/>
    <property type="evidence" value="ECO:0007669"/>
    <property type="project" value="UniProtKB-KW"/>
</dbReference>
<keyword evidence="5" id="KW-1185">Reference proteome</keyword>
<evidence type="ECO:0000256" key="2">
    <source>
        <dbReference type="SAM" id="Coils"/>
    </source>
</evidence>
<dbReference type="RefSeq" id="WP_142637857.1">
    <property type="nucleotide sequence ID" value="NZ_JAPCWC010000005.1"/>
</dbReference>
<evidence type="ECO:0000256" key="1">
    <source>
        <dbReference type="ARBA" id="ARBA00023125"/>
    </source>
</evidence>
<sequence>MLGIQEAATQLGVTMRTLRFYEDKGLIAPHRAGTTRIYSKREMGRMQLILRGKRLGFSIREIKEFLDLYDVDPEHQEQVRALLLRIRDRIEELRQQRTAIDQTLEEMLSIERQSLAWLEGSPVKPVKGPAGA</sequence>